<proteinExistence type="predicted"/>
<evidence type="ECO:0000313" key="2">
    <source>
        <dbReference type="EMBL" id="RVW21573.1"/>
    </source>
</evidence>
<reference evidence="2 3" key="1">
    <citation type="journal article" date="2018" name="PLoS Genet.">
        <title>Population sequencing reveals clonal diversity and ancestral inbreeding in the grapevine cultivar Chardonnay.</title>
        <authorList>
            <person name="Roach M.J."/>
            <person name="Johnson D.L."/>
            <person name="Bohlmann J."/>
            <person name="van Vuuren H.J."/>
            <person name="Jones S.J."/>
            <person name="Pretorius I.S."/>
            <person name="Schmidt S.A."/>
            <person name="Borneman A.R."/>
        </authorList>
    </citation>
    <scope>NUCLEOTIDE SEQUENCE [LARGE SCALE GENOMIC DNA]</scope>
    <source>
        <strain evidence="3">cv. Chardonnay</strain>
        <tissue evidence="2">Leaf</tissue>
    </source>
</reference>
<organism evidence="2 3">
    <name type="scientific">Vitis vinifera</name>
    <name type="common">Grape</name>
    <dbReference type="NCBI Taxonomy" id="29760"/>
    <lineage>
        <taxon>Eukaryota</taxon>
        <taxon>Viridiplantae</taxon>
        <taxon>Streptophyta</taxon>
        <taxon>Embryophyta</taxon>
        <taxon>Tracheophyta</taxon>
        <taxon>Spermatophyta</taxon>
        <taxon>Magnoliopsida</taxon>
        <taxon>eudicotyledons</taxon>
        <taxon>Gunneridae</taxon>
        <taxon>Pentapetalae</taxon>
        <taxon>rosids</taxon>
        <taxon>Vitales</taxon>
        <taxon>Vitaceae</taxon>
        <taxon>Viteae</taxon>
        <taxon>Vitis</taxon>
    </lineage>
</organism>
<protein>
    <submittedName>
        <fullName evidence="2">Uncharacterized protein</fullName>
    </submittedName>
</protein>
<dbReference type="SUPFAM" id="SSF53098">
    <property type="entry name" value="Ribonuclease H-like"/>
    <property type="match status" value="1"/>
</dbReference>
<evidence type="ECO:0000256" key="1">
    <source>
        <dbReference type="SAM" id="MobiDB-lite"/>
    </source>
</evidence>
<dbReference type="AlphaFoldDB" id="A0A438CED8"/>
<dbReference type="GO" id="GO:0003676">
    <property type="term" value="F:nucleic acid binding"/>
    <property type="evidence" value="ECO:0007669"/>
    <property type="project" value="InterPro"/>
</dbReference>
<dbReference type="Proteomes" id="UP000288805">
    <property type="component" value="Unassembled WGS sequence"/>
</dbReference>
<sequence length="326" mass="37439">MLIEAAPWYAHIANYLLPEKFQVRSASLSKSNRGSSVNATKAHVEATLLLKDSYEGVDYVSKGVEAIPCKRNDHKVVLKFLKENIFSRFGVPKAIISDGVYGKACHLPVEVQYKAWWAIKTLNMDLNRANMKRFPHLNKMEKLRNDAYNNSNMAKQRLKRWHDQRLQTQFATQEPISQPCEFQRLLCEMPMRPSTSPPPEPSVHRIPPKRARSSGLGEASRHAQPEFQAPTDSQHPSDIVLEAIIKRPMVTQLPIEDNTDCRARPFHFELYFDIEDMEFFYPRVAMDFYQSMTTQGAQSPTAIHFNIDVRRGILEARHIAEALHIP</sequence>
<accession>A0A438CED8</accession>
<dbReference type="EMBL" id="QGNW01002281">
    <property type="protein sequence ID" value="RVW21573.1"/>
    <property type="molecule type" value="Genomic_DNA"/>
</dbReference>
<feature type="region of interest" description="Disordered" evidence="1">
    <location>
        <begin position="190"/>
        <end position="235"/>
    </location>
</feature>
<dbReference type="InterPro" id="IPR036397">
    <property type="entry name" value="RNaseH_sf"/>
</dbReference>
<dbReference type="Gene3D" id="3.30.420.10">
    <property type="entry name" value="Ribonuclease H-like superfamily/Ribonuclease H"/>
    <property type="match status" value="1"/>
</dbReference>
<comment type="caution">
    <text evidence="2">The sequence shown here is derived from an EMBL/GenBank/DDBJ whole genome shotgun (WGS) entry which is preliminary data.</text>
</comment>
<name>A0A438CED8_VITVI</name>
<dbReference type="InterPro" id="IPR012337">
    <property type="entry name" value="RNaseH-like_sf"/>
</dbReference>
<evidence type="ECO:0000313" key="3">
    <source>
        <dbReference type="Proteomes" id="UP000288805"/>
    </source>
</evidence>
<gene>
    <name evidence="2" type="ORF">CK203_115647</name>
</gene>